<evidence type="ECO:0000313" key="1">
    <source>
        <dbReference type="EMBL" id="GAA4391433.1"/>
    </source>
</evidence>
<evidence type="ECO:0008006" key="3">
    <source>
        <dbReference type="Google" id="ProtNLM"/>
    </source>
</evidence>
<proteinExistence type="predicted"/>
<evidence type="ECO:0000313" key="2">
    <source>
        <dbReference type="Proteomes" id="UP001500454"/>
    </source>
</evidence>
<organism evidence="1 2">
    <name type="scientific">Hymenobacter koreensis</name>
    <dbReference type="NCBI Taxonomy" id="1084523"/>
    <lineage>
        <taxon>Bacteria</taxon>
        <taxon>Pseudomonadati</taxon>
        <taxon>Bacteroidota</taxon>
        <taxon>Cytophagia</taxon>
        <taxon>Cytophagales</taxon>
        <taxon>Hymenobacteraceae</taxon>
        <taxon>Hymenobacter</taxon>
    </lineage>
</organism>
<sequence length="135" mass="14691">MNRKQESQVLRHRKVVEVLDEYPQDAQAVAAFAEVAQGLRERLALVAGIGPRRQSEGATEQKGLHRDALTAGLVKAANALYLLYRKEGNLEAARTRSEYRSLSALLFNGQATAVSKAANQRAADLQSYNLTPAAA</sequence>
<protein>
    <recommendedName>
        <fullName evidence="3">Four helix bundle protein</fullName>
    </recommendedName>
</protein>
<comment type="caution">
    <text evidence="1">The sequence shown here is derived from an EMBL/GenBank/DDBJ whole genome shotgun (WGS) entry which is preliminary data.</text>
</comment>
<keyword evidence="2" id="KW-1185">Reference proteome</keyword>
<gene>
    <name evidence="1" type="ORF">GCM10023186_40750</name>
</gene>
<dbReference type="RefSeq" id="WP_345227217.1">
    <property type="nucleotide sequence ID" value="NZ_BAABHA010000015.1"/>
</dbReference>
<reference evidence="2" key="1">
    <citation type="journal article" date="2019" name="Int. J. Syst. Evol. Microbiol.">
        <title>The Global Catalogue of Microorganisms (GCM) 10K type strain sequencing project: providing services to taxonomists for standard genome sequencing and annotation.</title>
        <authorList>
            <consortium name="The Broad Institute Genomics Platform"/>
            <consortium name="The Broad Institute Genome Sequencing Center for Infectious Disease"/>
            <person name="Wu L."/>
            <person name="Ma J."/>
        </authorList>
    </citation>
    <scope>NUCLEOTIDE SEQUENCE [LARGE SCALE GENOMIC DNA]</scope>
    <source>
        <strain evidence="2">JCM 17924</strain>
    </source>
</reference>
<accession>A0ABP8JIQ7</accession>
<dbReference type="EMBL" id="BAABHA010000015">
    <property type="protein sequence ID" value="GAA4391433.1"/>
    <property type="molecule type" value="Genomic_DNA"/>
</dbReference>
<dbReference type="Proteomes" id="UP001500454">
    <property type="component" value="Unassembled WGS sequence"/>
</dbReference>
<name>A0ABP8JIQ7_9BACT</name>